<feature type="modified residue" description="4-aspartylphosphate" evidence="3">
    <location>
        <position position="579"/>
    </location>
</feature>
<proteinExistence type="predicted"/>
<dbReference type="InterPro" id="IPR005467">
    <property type="entry name" value="His_kinase_dom"/>
</dbReference>
<dbReference type="Pfam" id="PF00072">
    <property type="entry name" value="Response_reg"/>
    <property type="match status" value="1"/>
</dbReference>
<dbReference type="SMART" id="SM00448">
    <property type="entry name" value="REC"/>
    <property type="match status" value="1"/>
</dbReference>
<organism evidence="8 9">
    <name type="scientific">Paracoccus marinaquae</name>
    <dbReference type="NCBI Taxonomy" id="2841926"/>
    <lineage>
        <taxon>Bacteria</taxon>
        <taxon>Pseudomonadati</taxon>
        <taxon>Pseudomonadota</taxon>
        <taxon>Alphaproteobacteria</taxon>
        <taxon>Rhodobacterales</taxon>
        <taxon>Paracoccaceae</taxon>
        <taxon>Paracoccus</taxon>
    </lineage>
</organism>
<dbReference type="InterPro" id="IPR001789">
    <property type="entry name" value="Sig_transdc_resp-reg_receiver"/>
</dbReference>
<protein>
    <recommendedName>
        <fullName evidence="2">histidine kinase</fullName>
        <ecNumber evidence="2">2.7.13.3</ecNumber>
    </recommendedName>
</protein>
<dbReference type="SMART" id="SM00387">
    <property type="entry name" value="HATPase_c"/>
    <property type="match status" value="1"/>
</dbReference>
<evidence type="ECO:0000256" key="3">
    <source>
        <dbReference type="PROSITE-ProRule" id="PRU00169"/>
    </source>
</evidence>
<evidence type="ECO:0000259" key="7">
    <source>
        <dbReference type="PROSITE" id="PS50113"/>
    </source>
</evidence>
<feature type="domain" description="PAS" evidence="6">
    <location>
        <begin position="147"/>
        <end position="217"/>
    </location>
</feature>
<comment type="caution">
    <text evidence="8">The sequence shown here is derived from an EMBL/GenBank/DDBJ whole genome shotgun (WGS) entry which is preliminary data.</text>
</comment>
<dbReference type="CDD" id="cd00130">
    <property type="entry name" value="PAS"/>
    <property type="match status" value="1"/>
</dbReference>
<dbReference type="RefSeq" id="WP_216034492.1">
    <property type="nucleotide sequence ID" value="NZ_JAHKNG010000044.1"/>
</dbReference>
<dbReference type="Pfam" id="PF12860">
    <property type="entry name" value="PAS_7"/>
    <property type="match status" value="1"/>
</dbReference>
<dbReference type="SMART" id="SM00388">
    <property type="entry name" value="HisKA"/>
    <property type="match status" value="1"/>
</dbReference>
<feature type="domain" description="PAC" evidence="7">
    <location>
        <begin position="219"/>
        <end position="271"/>
    </location>
</feature>
<dbReference type="PROSITE" id="PS50109">
    <property type="entry name" value="HIS_KIN"/>
    <property type="match status" value="1"/>
</dbReference>
<evidence type="ECO:0000313" key="8">
    <source>
        <dbReference type="EMBL" id="MBU3031871.1"/>
    </source>
</evidence>
<dbReference type="InterPro" id="IPR000700">
    <property type="entry name" value="PAS-assoc_C"/>
</dbReference>
<dbReference type="PANTHER" id="PTHR43065:SF42">
    <property type="entry name" value="TWO-COMPONENT SENSOR PPRA"/>
    <property type="match status" value="1"/>
</dbReference>
<keyword evidence="9" id="KW-1185">Reference proteome</keyword>
<dbReference type="PROSITE" id="PS50113">
    <property type="entry name" value="PAC"/>
    <property type="match status" value="1"/>
</dbReference>
<dbReference type="Pfam" id="PF02518">
    <property type="entry name" value="HATPase_c"/>
    <property type="match status" value="1"/>
</dbReference>
<evidence type="ECO:0000259" key="5">
    <source>
        <dbReference type="PROSITE" id="PS50110"/>
    </source>
</evidence>
<evidence type="ECO:0000256" key="2">
    <source>
        <dbReference type="ARBA" id="ARBA00012438"/>
    </source>
</evidence>
<dbReference type="PROSITE" id="PS50110">
    <property type="entry name" value="RESPONSE_REGULATORY"/>
    <property type="match status" value="1"/>
</dbReference>
<dbReference type="EMBL" id="JAHKNG010000044">
    <property type="protein sequence ID" value="MBU3031871.1"/>
    <property type="molecule type" value="Genomic_DNA"/>
</dbReference>
<dbReference type="PROSITE" id="PS50112">
    <property type="entry name" value="PAS"/>
    <property type="match status" value="1"/>
</dbReference>
<evidence type="ECO:0000259" key="6">
    <source>
        <dbReference type="PROSITE" id="PS50112"/>
    </source>
</evidence>
<dbReference type="NCBIfam" id="TIGR00229">
    <property type="entry name" value="sensory_box"/>
    <property type="match status" value="1"/>
</dbReference>
<gene>
    <name evidence="8" type="ORF">KNW02_17330</name>
</gene>
<dbReference type="PANTHER" id="PTHR43065">
    <property type="entry name" value="SENSOR HISTIDINE KINASE"/>
    <property type="match status" value="1"/>
</dbReference>
<dbReference type="EC" id="2.7.13.3" evidence="2"/>
<feature type="domain" description="Histidine kinase" evidence="4">
    <location>
        <begin position="284"/>
        <end position="506"/>
    </location>
</feature>
<evidence type="ECO:0000259" key="4">
    <source>
        <dbReference type="PROSITE" id="PS50109"/>
    </source>
</evidence>
<accession>A0ABS6ANU9</accession>
<comment type="catalytic activity">
    <reaction evidence="1">
        <text>ATP + protein L-histidine = ADP + protein N-phospho-L-histidine.</text>
        <dbReference type="EC" id="2.7.13.3"/>
    </reaction>
</comment>
<evidence type="ECO:0000313" key="9">
    <source>
        <dbReference type="Proteomes" id="UP001166191"/>
    </source>
</evidence>
<name>A0ABS6ANU9_9RHOB</name>
<dbReference type="Pfam" id="PF08448">
    <property type="entry name" value="PAS_4"/>
    <property type="match status" value="1"/>
</dbReference>
<dbReference type="InterPro" id="IPR013656">
    <property type="entry name" value="PAS_4"/>
</dbReference>
<keyword evidence="3" id="KW-0597">Phosphoprotein</keyword>
<dbReference type="InterPro" id="IPR003661">
    <property type="entry name" value="HisK_dim/P_dom"/>
</dbReference>
<dbReference type="CDD" id="cd00082">
    <property type="entry name" value="HisKA"/>
    <property type="match status" value="1"/>
</dbReference>
<dbReference type="InterPro" id="IPR003594">
    <property type="entry name" value="HATPase_dom"/>
</dbReference>
<dbReference type="SMART" id="SM00091">
    <property type="entry name" value="PAS"/>
    <property type="match status" value="2"/>
</dbReference>
<dbReference type="Pfam" id="PF00512">
    <property type="entry name" value="HisKA"/>
    <property type="match status" value="1"/>
</dbReference>
<feature type="domain" description="Response regulatory" evidence="5">
    <location>
        <begin position="529"/>
        <end position="643"/>
    </location>
</feature>
<reference evidence="8" key="1">
    <citation type="submission" date="2021-06" db="EMBL/GenBank/DDBJ databases">
        <title>Paracoccus bacterium XHP0099 sp. nov., isolated from the surface waters of the Yellow Sea.</title>
        <authorList>
            <person name="Xue H."/>
            <person name="Zhang D."/>
        </authorList>
    </citation>
    <scope>NUCLEOTIDE SEQUENCE</scope>
    <source>
        <strain evidence="8">XHP0099</strain>
    </source>
</reference>
<evidence type="ECO:0000256" key="1">
    <source>
        <dbReference type="ARBA" id="ARBA00000085"/>
    </source>
</evidence>
<sequence>MDGLEHGEKMRHILEGLEHVAQGVTIFDQSLKLVAWNSTFLAIYGYPRSMAFPGADFESFIAFNARKGDYGPGDAAAQIAERVAIARQFRRHRMQRRRADGSSIEIEGHPLPSGGFVTTYTDITDVVRQREILREEVARKTSALHLSEQRLGLIADEVPAGIAHLDEDMNFLYVNKRFAHAYGLEASAAIGLNAAEVLHPRTLSESRKFFEQSRRGALVDFEMQIELPGGRFKDIRTLLRPERPASGEAAGFYLLSIDITRRKATSNALMRSQKMDALGRLASGISHDFNNLLTVILGNLVPLAEGLDDAELVSEFLTPAISAARRGSALTKRLLTLARREELDPQPTAIPDAIEDICKLLAATLPGSLRLVQDHGDDLPLAMVDQAQLEMALLNLAMNARDATEGQGTIRIETSLYALQPDEAGFHHMRAGDYIRLRVSDDGCGMSPDMAEKIFEPFVTSKAAGKGSGLGLSMVYRFVRQSNGAIWVDSRPDHGTVFTIMLPVDHGGSVSAPAPSSHTPAPPDDQPRLILLVEDDPDVRRAIRRQIGRLGHHLIEVGSADEALVLIEQVHGIEIVLSDIDMPGRLDGCALAERLCDRQPALPVVLMSGKTDPTRANNRLANVPFLAKPFTDEDLRDALQKAVVLPDRGAAPNETADLSGRG</sequence>
<dbReference type="Proteomes" id="UP001166191">
    <property type="component" value="Unassembled WGS sequence"/>
</dbReference>
<dbReference type="InterPro" id="IPR000014">
    <property type="entry name" value="PAS"/>
</dbReference>